<dbReference type="FunFam" id="1.50.10.10:FF:000010">
    <property type="entry name" value="alpha-1,2-Mannosidase"/>
    <property type="match status" value="1"/>
</dbReference>
<keyword evidence="24" id="KW-1185">Reference proteome</keyword>
<comment type="catalytic activity">
    <reaction evidence="15">
        <text>N(4)-(alpha-D-Man-(1-&gt;2)-alpha-D-Man-(1-&gt;2)-alpha-D-Man-(1-&gt;3)-[alpha-D-Man-(1-&gt;3)-[alpha-D-Man-(1-&gt;2)-alpha-D-Man-(1-&gt;6)]-alpha-D-Man-(1-&gt;6)]-beta-D-Man-(1-&gt;4)-beta-D-GlcNAc-(1-&gt;4)-beta-D-GlcNAc)-L-asparaginyl-[protein] (N-glucan mannose isomer 8A1,2,3B1,3) + 3 H2O = N(4)-(alpha-D-Man-(1-&gt;3)-[alpha-D-Man-(1-&gt;3)-[alpha-D-Man-(1-&gt;6)]-alpha-D-Man-(1-&gt;6)]-beta-D-Man-(1-&gt;4)-beta-D-GlcNAc-(1-&gt;4)-beta-D-GlcNAc)-L-asparaginyl-[protein] (N-glucan mannose isomer 5A1,2) + 3 beta-D-mannose</text>
        <dbReference type="Rhea" id="RHEA:56028"/>
        <dbReference type="Rhea" id="RHEA-COMP:14358"/>
        <dbReference type="Rhea" id="RHEA-COMP:14367"/>
        <dbReference type="ChEBI" id="CHEBI:15377"/>
        <dbReference type="ChEBI" id="CHEBI:28563"/>
        <dbReference type="ChEBI" id="CHEBI:59087"/>
        <dbReference type="ChEBI" id="CHEBI:60628"/>
        <dbReference type="EC" id="3.2.1.113"/>
    </reaction>
</comment>
<evidence type="ECO:0000256" key="5">
    <source>
        <dbReference type="ARBA" id="ARBA00022692"/>
    </source>
</evidence>
<dbReference type="Pfam" id="PF01532">
    <property type="entry name" value="Glyco_hydro_47"/>
    <property type="match status" value="1"/>
</dbReference>
<keyword evidence="13 20" id="KW-1015">Disulfide bond</keyword>
<feature type="transmembrane region" description="Helical" evidence="22">
    <location>
        <begin position="41"/>
        <end position="59"/>
    </location>
</feature>
<dbReference type="GO" id="GO:0005509">
    <property type="term" value="F:calcium ion binding"/>
    <property type="evidence" value="ECO:0007669"/>
    <property type="project" value="InterPro"/>
</dbReference>
<dbReference type="InterPro" id="IPR050749">
    <property type="entry name" value="Glycosyl_Hydrolase_47"/>
</dbReference>
<evidence type="ECO:0000256" key="22">
    <source>
        <dbReference type="SAM" id="Phobius"/>
    </source>
</evidence>
<comment type="catalytic activity">
    <reaction evidence="16">
        <text>N(4)-(alpha-D-Man-(1-&gt;2)-alpha-D-Man-(1-&gt;2)-alpha-D-Man-(1-&gt;3)-[alpha-D-Man-(1-&gt;2)-alpha-D-Man-(1-&gt;3)-[alpha-D-Man-(1-&gt;2)-alpha-D-Man-(1-&gt;6)]-alpha-D-Man-(1-&gt;6)]-beta-D-Man-(1-&gt;4)-beta-D-GlcNAc-(1-&gt;4)-beta-D-GlcNAc)-L-asparaginyl-[protein] (N-glucan mannose isomer 9A1,2,3B1,2,3) + 4 H2O = N(4)-(alpha-D-Man-(1-&gt;3)-[alpha-D-Man-(1-&gt;3)-[alpha-D-Man-(1-&gt;6)]-alpha-D-Man-(1-&gt;6)]-beta-D-Man-(1-&gt;4)-beta-D-GlcNAc-(1-&gt;4)-beta-D-GlcNAc)-L-asparaginyl-[protein] (N-glucan mannose isomer 5A1,2) + 4 beta-D-mannose</text>
        <dbReference type="Rhea" id="RHEA:56008"/>
        <dbReference type="Rhea" id="RHEA-COMP:14356"/>
        <dbReference type="Rhea" id="RHEA-COMP:14367"/>
        <dbReference type="ChEBI" id="CHEBI:15377"/>
        <dbReference type="ChEBI" id="CHEBI:28563"/>
        <dbReference type="ChEBI" id="CHEBI:59087"/>
        <dbReference type="ChEBI" id="CHEBI:139493"/>
        <dbReference type="EC" id="3.2.1.113"/>
    </reaction>
</comment>
<feature type="active site" description="Proton donor" evidence="18">
    <location>
        <position position="208"/>
    </location>
</feature>
<name>A0AA36G7J6_9BILA</name>
<protein>
    <recommendedName>
        <fullName evidence="21">alpha-1,2-Mannosidase</fullName>
        <ecNumber evidence="21">3.2.1.-</ecNumber>
    </recommendedName>
</protein>
<feature type="active site" description="Proton donor" evidence="18">
    <location>
        <position position="451"/>
    </location>
</feature>
<dbReference type="InterPro" id="IPR001382">
    <property type="entry name" value="Glyco_hydro_47"/>
</dbReference>
<evidence type="ECO:0000256" key="12">
    <source>
        <dbReference type="ARBA" id="ARBA00023136"/>
    </source>
</evidence>
<keyword evidence="10" id="KW-0735">Signal-anchor</keyword>
<evidence type="ECO:0000256" key="3">
    <source>
        <dbReference type="ARBA" id="ARBA00004922"/>
    </source>
</evidence>
<keyword evidence="12 22" id="KW-0472">Membrane</keyword>
<evidence type="ECO:0000313" key="23">
    <source>
        <dbReference type="EMBL" id="CAJ0575598.1"/>
    </source>
</evidence>
<dbReference type="GO" id="GO:0010498">
    <property type="term" value="P:proteasomal protein catabolic process"/>
    <property type="evidence" value="ECO:0007669"/>
    <property type="project" value="UniProtKB-ARBA"/>
</dbReference>
<evidence type="ECO:0000256" key="2">
    <source>
        <dbReference type="ARBA" id="ARBA00004648"/>
    </source>
</evidence>
<evidence type="ECO:0000256" key="8">
    <source>
        <dbReference type="ARBA" id="ARBA00022824"/>
    </source>
</evidence>
<evidence type="ECO:0000256" key="10">
    <source>
        <dbReference type="ARBA" id="ARBA00022968"/>
    </source>
</evidence>
<keyword evidence="6 19" id="KW-0479">Metal-binding</keyword>
<dbReference type="InterPro" id="IPR012341">
    <property type="entry name" value="6hp_glycosidase-like_sf"/>
</dbReference>
<evidence type="ECO:0000256" key="7">
    <source>
        <dbReference type="ARBA" id="ARBA00022801"/>
    </source>
</evidence>
<dbReference type="GO" id="GO:0034976">
    <property type="term" value="P:response to endoplasmic reticulum stress"/>
    <property type="evidence" value="ECO:0007669"/>
    <property type="project" value="UniProtKB-ARBA"/>
</dbReference>
<dbReference type="GO" id="GO:0005975">
    <property type="term" value="P:carbohydrate metabolic process"/>
    <property type="evidence" value="ECO:0007669"/>
    <property type="project" value="InterPro"/>
</dbReference>
<dbReference type="Gene3D" id="1.50.10.10">
    <property type="match status" value="1"/>
</dbReference>
<organism evidence="23 24">
    <name type="scientific">Mesorhabditis spiculigera</name>
    <dbReference type="NCBI Taxonomy" id="96644"/>
    <lineage>
        <taxon>Eukaryota</taxon>
        <taxon>Metazoa</taxon>
        <taxon>Ecdysozoa</taxon>
        <taxon>Nematoda</taxon>
        <taxon>Chromadorea</taxon>
        <taxon>Rhabditida</taxon>
        <taxon>Rhabditina</taxon>
        <taxon>Rhabditomorpha</taxon>
        <taxon>Rhabditoidea</taxon>
        <taxon>Rhabditidae</taxon>
        <taxon>Mesorhabditinae</taxon>
        <taxon>Mesorhabditis</taxon>
    </lineage>
</organism>
<dbReference type="SUPFAM" id="SSF48225">
    <property type="entry name" value="Seven-hairpin glycosidases"/>
    <property type="match status" value="1"/>
</dbReference>
<dbReference type="InterPro" id="IPR036026">
    <property type="entry name" value="Seven-hairpin_glycosidases"/>
</dbReference>
<evidence type="ECO:0000256" key="17">
    <source>
        <dbReference type="ARBA" id="ARBA00053655"/>
    </source>
</evidence>
<evidence type="ECO:0000256" key="19">
    <source>
        <dbReference type="PIRSR" id="PIRSR601382-2"/>
    </source>
</evidence>
<dbReference type="PANTHER" id="PTHR11742:SF55">
    <property type="entry name" value="ENDOPLASMIC RETICULUM MANNOSYL-OLIGOSACCHARIDE 1,2-ALPHA-MANNOSIDASE"/>
    <property type="match status" value="1"/>
</dbReference>
<evidence type="ECO:0000256" key="15">
    <source>
        <dbReference type="ARBA" id="ARBA00047669"/>
    </source>
</evidence>
<evidence type="ECO:0000256" key="18">
    <source>
        <dbReference type="PIRSR" id="PIRSR601382-1"/>
    </source>
</evidence>
<comment type="subcellular location">
    <subcellularLocation>
        <location evidence="2">Endoplasmic reticulum membrane</location>
        <topology evidence="2">Single-pass type II membrane protein</topology>
    </subcellularLocation>
</comment>
<evidence type="ECO:0000256" key="14">
    <source>
        <dbReference type="ARBA" id="ARBA00023295"/>
    </source>
</evidence>
<dbReference type="PRINTS" id="PR00747">
    <property type="entry name" value="GLYHDRLASE47"/>
</dbReference>
<sequence>MRLLRPTDALPYFNRDIEAQNARISTRVLRMWRSLPRLKRTLLPMFFILFLFGVVYSFGSPLPAAQHSSADLHEIEEININRKNLHEVPAEVPDLAGVDDNAIGAHDAAEELSQEKFPKFAGPKNERQEAVAAAFKHAWAGYKEYAWGHDQLKPQSKGYSDWFDTGLTIVDSLDTAIIMGLENEVKEGTEWIHKELSFDKDRYVNLFEITIRVLGGLLTNYHLTGDKSFIKKAEDLAGRLLVGFTSSKSPVPYSDVNLKTGSAKGPSWSGDSSLSEVTTLQLEFRDLSRVTGNKTYEVTTFTVSEHVHAIGCEEHGGLCDMFINAESGKFKQKTTITFGARSDSYYEYLLKQWLQTGKKTQWLIDDYVKAMSSMDEKMVRLSEPNKLLYIGELLPPADSFSPKMDHLVCFLSGTLGLGVQNGMPARHMEIAKGLAEACNAMYQTPTGLAPEIAYFNLLPGKKEDLSIKPLDAHCLLRPEAIEAWFYMYRFTGDKKYQEWGWKAFEAIEKYARLAVGYSSVNNVKKIPVTYRDLMESFFLAETLKYLYLLFDDDRELIPLDKWVFNTEGHPLPIYDH</sequence>
<evidence type="ECO:0000256" key="20">
    <source>
        <dbReference type="PIRSR" id="PIRSR601382-3"/>
    </source>
</evidence>
<evidence type="ECO:0000256" key="11">
    <source>
        <dbReference type="ARBA" id="ARBA00022989"/>
    </source>
</evidence>
<evidence type="ECO:0000256" key="21">
    <source>
        <dbReference type="RuleBase" id="RU361193"/>
    </source>
</evidence>
<reference evidence="23" key="1">
    <citation type="submission" date="2023-06" db="EMBL/GenBank/DDBJ databases">
        <authorList>
            <person name="Delattre M."/>
        </authorList>
    </citation>
    <scope>NUCLEOTIDE SEQUENCE</scope>
    <source>
        <strain evidence="23">AF72</strain>
    </source>
</reference>
<evidence type="ECO:0000313" key="24">
    <source>
        <dbReference type="Proteomes" id="UP001177023"/>
    </source>
</evidence>
<keyword evidence="7 21" id="KW-0378">Hydrolase</keyword>
<comment type="similarity">
    <text evidence="4 21">Belongs to the glycosyl hydrolase 47 family.</text>
</comment>
<evidence type="ECO:0000256" key="4">
    <source>
        <dbReference type="ARBA" id="ARBA00007658"/>
    </source>
</evidence>
<evidence type="ECO:0000256" key="13">
    <source>
        <dbReference type="ARBA" id="ARBA00023157"/>
    </source>
</evidence>
<keyword evidence="5 22" id="KW-0812">Transmembrane</keyword>
<feature type="non-terminal residue" evidence="23">
    <location>
        <position position="1"/>
    </location>
</feature>
<dbReference type="AlphaFoldDB" id="A0AA36G7J6"/>
<dbReference type="PANTHER" id="PTHR11742">
    <property type="entry name" value="MANNOSYL-OLIGOSACCHARIDE ALPHA-1,2-MANNOSIDASE-RELATED"/>
    <property type="match status" value="1"/>
</dbReference>
<feature type="binding site" evidence="19">
    <location>
        <position position="566"/>
    </location>
    <ligand>
        <name>Ca(2+)</name>
        <dbReference type="ChEBI" id="CHEBI:29108"/>
    </ligand>
</feature>
<dbReference type="EC" id="3.2.1.-" evidence="21"/>
<dbReference type="EMBL" id="CATQJA010002640">
    <property type="protein sequence ID" value="CAJ0575598.1"/>
    <property type="molecule type" value="Genomic_DNA"/>
</dbReference>
<keyword evidence="11 22" id="KW-1133">Transmembrane helix</keyword>
<comment type="function">
    <text evidence="17">Involved in glycoprotein quality control targeting of misfolded glycoproteins for degradation. It primarily trims a single alpha-1,2-linked mannose residue from Man(9)GlcNAc(2) to produce Man(8)GlcNAc(2), but at high enzyme concentrations, as found in the ER quality control compartment (ERQC), it further trims the carbohydrates to Man(5-6)GlcNAc(2).</text>
</comment>
<feature type="active site" evidence="18">
    <location>
        <position position="343"/>
    </location>
</feature>
<evidence type="ECO:0000256" key="9">
    <source>
        <dbReference type="ARBA" id="ARBA00022837"/>
    </source>
</evidence>
<dbReference type="Proteomes" id="UP001177023">
    <property type="component" value="Unassembled WGS sequence"/>
</dbReference>
<keyword evidence="14 21" id="KW-0326">Glycosidase</keyword>
<evidence type="ECO:0000256" key="6">
    <source>
        <dbReference type="ARBA" id="ARBA00022723"/>
    </source>
</evidence>
<comment type="caution">
    <text evidence="23">The sequence shown here is derived from an EMBL/GenBank/DDBJ whole genome shotgun (WGS) entry which is preliminary data.</text>
</comment>
<dbReference type="GO" id="GO:0005789">
    <property type="term" value="C:endoplasmic reticulum membrane"/>
    <property type="evidence" value="ECO:0007669"/>
    <property type="project" value="UniProtKB-SubCell"/>
</dbReference>
<feature type="active site" evidence="18">
    <location>
        <position position="479"/>
    </location>
</feature>
<evidence type="ECO:0000256" key="16">
    <source>
        <dbReference type="ARBA" id="ARBA00048605"/>
    </source>
</evidence>
<accession>A0AA36G7J6</accession>
<dbReference type="GO" id="GO:0004571">
    <property type="term" value="F:mannosyl-oligosaccharide 1,2-alpha-mannosidase activity"/>
    <property type="evidence" value="ECO:0007669"/>
    <property type="project" value="UniProtKB-EC"/>
</dbReference>
<feature type="disulfide bond" evidence="20">
    <location>
        <begin position="409"/>
        <end position="438"/>
    </location>
</feature>
<comment type="cofactor">
    <cofactor evidence="1 19">
        <name>Ca(2+)</name>
        <dbReference type="ChEBI" id="CHEBI:29108"/>
    </cofactor>
</comment>
<proteinExistence type="inferred from homology"/>
<keyword evidence="8" id="KW-0256">Endoplasmic reticulum</keyword>
<evidence type="ECO:0000256" key="1">
    <source>
        <dbReference type="ARBA" id="ARBA00001913"/>
    </source>
</evidence>
<gene>
    <name evidence="23" type="ORF">MSPICULIGERA_LOCUS13907</name>
</gene>
<comment type="pathway">
    <text evidence="3">Protein modification; protein glycosylation.</text>
</comment>
<keyword evidence="9 19" id="KW-0106">Calcium</keyword>